<gene>
    <name evidence="4" type="ORF">AK88_03921</name>
</gene>
<dbReference type="PROSITE" id="PS51228">
    <property type="entry name" value="ACB_2"/>
    <property type="match status" value="1"/>
</dbReference>
<protein>
    <recommendedName>
        <fullName evidence="3">ACB domain-containing protein</fullName>
    </recommendedName>
</protein>
<dbReference type="GeneID" id="24269235"/>
<sequence>MSLADIFEKCVCFVNALPKSEIISLENKLLLYKYFKQSTVGNCNIDAPSMFRLQERKKYEAWKSIENLSKEEAQKKYVETVQNLYPDWDKGI</sequence>
<feature type="domain" description="ACB" evidence="3">
    <location>
        <begin position="3"/>
        <end position="90"/>
    </location>
</feature>
<dbReference type="InterPro" id="IPR035984">
    <property type="entry name" value="Acyl-CoA-binding_sf"/>
</dbReference>
<evidence type="ECO:0000256" key="2">
    <source>
        <dbReference type="ARBA" id="ARBA00023121"/>
    </source>
</evidence>
<dbReference type="InterPro" id="IPR014352">
    <property type="entry name" value="FERM/acyl-CoA-bd_prot_sf"/>
</dbReference>
<dbReference type="EMBL" id="KQ001693">
    <property type="protein sequence ID" value="KJP86459.1"/>
    <property type="molecule type" value="Genomic_DNA"/>
</dbReference>
<evidence type="ECO:0000313" key="5">
    <source>
        <dbReference type="Proteomes" id="UP000054561"/>
    </source>
</evidence>
<dbReference type="RefSeq" id="XP_012336954.1">
    <property type="nucleotide sequence ID" value="XM_012481531.1"/>
</dbReference>
<dbReference type="Pfam" id="PF00887">
    <property type="entry name" value="ACBP"/>
    <property type="match status" value="1"/>
</dbReference>
<organism evidence="4 5">
    <name type="scientific">Plasmodium fragile</name>
    <dbReference type="NCBI Taxonomy" id="5857"/>
    <lineage>
        <taxon>Eukaryota</taxon>
        <taxon>Sar</taxon>
        <taxon>Alveolata</taxon>
        <taxon>Apicomplexa</taxon>
        <taxon>Aconoidasida</taxon>
        <taxon>Haemosporida</taxon>
        <taxon>Plasmodiidae</taxon>
        <taxon>Plasmodium</taxon>
        <taxon>Plasmodium (Plasmodium)</taxon>
    </lineage>
</organism>
<dbReference type="VEuPathDB" id="PlasmoDB:AK88_03921"/>
<dbReference type="Gene3D" id="1.20.80.10">
    <property type="match status" value="1"/>
</dbReference>
<dbReference type="PRINTS" id="PR00689">
    <property type="entry name" value="ACOABINDINGP"/>
</dbReference>
<name>A0A0D9QHF7_PLAFR</name>
<dbReference type="PANTHER" id="PTHR23310">
    <property type="entry name" value="ACYL-COA-BINDING PROTEIN, ACBP"/>
    <property type="match status" value="1"/>
</dbReference>
<accession>A0A0D9QHF7</accession>
<dbReference type="OrthoDB" id="346910at2759"/>
<dbReference type="AlphaFoldDB" id="A0A0D9QHF7"/>
<comment type="similarity">
    <text evidence="1">Belongs to the ACBP family.</text>
</comment>
<dbReference type="GO" id="GO:0000062">
    <property type="term" value="F:fatty-acyl-CoA binding"/>
    <property type="evidence" value="ECO:0007669"/>
    <property type="project" value="InterPro"/>
</dbReference>
<evidence type="ECO:0000313" key="4">
    <source>
        <dbReference type="EMBL" id="KJP86459.1"/>
    </source>
</evidence>
<keyword evidence="2" id="KW-0446">Lipid-binding</keyword>
<dbReference type="SUPFAM" id="SSF47027">
    <property type="entry name" value="Acyl-CoA binding protein"/>
    <property type="match status" value="1"/>
</dbReference>
<dbReference type="GO" id="GO:0006631">
    <property type="term" value="P:fatty acid metabolic process"/>
    <property type="evidence" value="ECO:0007669"/>
    <property type="project" value="TreeGrafter"/>
</dbReference>
<dbReference type="InterPro" id="IPR000582">
    <property type="entry name" value="Acyl-CoA-binding_protein"/>
</dbReference>
<keyword evidence="5" id="KW-1185">Reference proteome</keyword>
<dbReference type="OMA" id="YFYKYYK"/>
<dbReference type="Proteomes" id="UP000054561">
    <property type="component" value="Unassembled WGS sequence"/>
</dbReference>
<evidence type="ECO:0000256" key="1">
    <source>
        <dbReference type="ARBA" id="ARBA00005567"/>
    </source>
</evidence>
<reference evidence="4 5" key="1">
    <citation type="submission" date="2014-03" db="EMBL/GenBank/DDBJ databases">
        <title>The Genome Sequence of Plasmodium fragile nilgiri.</title>
        <authorList>
            <consortium name="The Broad Institute Genomics Platform"/>
            <consortium name="The Broad Institute Genome Sequencing Center for Infectious Disease"/>
            <person name="Neafsey D."/>
            <person name="Duraisingh M."/>
            <person name="Young S.K."/>
            <person name="Zeng Q."/>
            <person name="Gargeya S."/>
            <person name="Abouelleil A."/>
            <person name="Alvarado L."/>
            <person name="Chapman S.B."/>
            <person name="Gainer-Dewar J."/>
            <person name="Goldberg J."/>
            <person name="Griggs A."/>
            <person name="Gujja S."/>
            <person name="Hansen M."/>
            <person name="Howarth C."/>
            <person name="Imamovic A."/>
            <person name="Larimer J."/>
            <person name="Pearson M."/>
            <person name="Poon T.W."/>
            <person name="Priest M."/>
            <person name="Roberts A."/>
            <person name="Saif S."/>
            <person name="Shea T."/>
            <person name="Sykes S."/>
            <person name="Wortman J."/>
            <person name="Nusbaum C."/>
            <person name="Birren B."/>
        </authorList>
    </citation>
    <scope>NUCLEOTIDE SEQUENCE [LARGE SCALE GENOMIC DNA]</scope>
    <source>
        <strain evidence="5">nilgiri</strain>
    </source>
</reference>
<proteinExistence type="inferred from homology"/>
<dbReference type="PANTHER" id="PTHR23310:SF62">
    <property type="entry name" value="ACYL-COA BINDING PROTEIN 1, ISOFORM A"/>
    <property type="match status" value="1"/>
</dbReference>
<evidence type="ECO:0000259" key="3">
    <source>
        <dbReference type="PROSITE" id="PS51228"/>
    </source>
</evidence>